<proteinExistence type="inferred from homology"/>
<organism evidence="2 3">
    <name type="scientific">Actinopolyspora mortivallis</name>
    <dbReference type="NCBI Taxonomy" id="33906"/>
    <lineage>
        <taxon>Bacteria</taxon>
        <taxon>Bacillati</taxon>
        <taxon>Actinomycetota</taxon>
        <taxon>Actinomycetes</taxon>
        <taxon>Actinopolysporales</taxon>
        <taxon>Actinopolysporaceae</taxon>
        <taxon>Actinopolyspora</taxon>
    </lineage>
</organism>
<dbReference type="SUPFAM" id="SSF56266">
    <property type="entry name" value="DmpA/ArgJ-like"/>
    <property type="match status" value="1"/>
</dbReference>
<dbReference type="InterPro" id="IPR016117">
    <property type="entry name" value="ArgJ-like_dom_sf"/>
</dbReference>
<evidence type="ECO:0008006" key="4">
    <source>
        <dbReference type="Google" id="ProtNLM"/>
    </source>
</evidence>
<comment type="similarity">
    <text evidence="1">Belongs to the peptidase S58 family.</text>
</comment>
<dbReference type="PANTHER" id="PTHR36512">
    <property type="entry name" value="D-AMINOPEPTIDASE"/>
    <property type="match status" value="1"/>
</dbReference>
<comment type="caution">
    <text evidence="2">The sequence shown here is derived from an EMBL/GenBank/DDBJ whole genome shotgun (WGS) entry which is preliminary data.</text>
</comment>
<dbReference type="STRING" id="1050202.GCA_000384035_00805"/>
<dbReference type="RefSeq" id="WP_106114236.1">
    <property type="nucleotide sequence ID" value="NZ_PVSR01000023.1"/>
</dbReference>
<dbReference type="EMBL" id="PVSR01000023">
    <property type="protein sequence ID" value="PRW62881.1"/>
    <property type="molecule type" value="Genomic_DNA"/>
</dbReference>
<evidence type="ECO:0000256" key="1">
    <source>
        <dbReference type="ARBA" id="ARBA00007068"/>
    </source>
</evidence>
<dbReference type="PANTHER" id="PTHR36512:SF3">
    <property type="entry name" value="BLR5678 PROTEIN"/>
    <property type="match status" value="1"/>
</dbReference>
<dbReference type="InterPro" id="IPR005321">
    <property type="entry name" value="Peptidase_S58_DmpA"/>
</dbReference>
<sequence>MADSPPPGAGPRNAITDVPGVTVGHRHRLDERWATGSTVVLTPEGAAAGVDVRGAGPGTRETDVLDPDHLVQRVHGVLLGGGSAYGLSAADGVMRWLAERGHGLRVGTTPHEVVPIVPAAVLFDLPMGDWGRRPDATFGYAACRARTSEKPAEGNVGAGAGAVAGALKGGVGTASVVLADGTRVAALTAVNSSGSTVCPDTGLPWALSSGLPGEFDLAAPSTERIEAARGHDVRTDRSGTGVSPLNTTIGVVATDAGFGKPECRRIAVAAHDGVARAVRPAHGMTDGDTVFALDTGQSAGTPAAGEAGWVKKLDAVCTAAAEVTARSVVHAVLAAESVAAVPCYGRLYHPERE</sequence>
<dbReference type="GO" id="GO:0004177">
    <property type="term" value="F:aminopeptidase activity"/>
    <property type="evidence" value="ECO:0007669"/>
    <property type="project" value="TreeGrafter"/>
</dbReference>
<dbReference type="InParanoid" id="A0A2T0GUV2"/>
<name>A0A2T0GUV2_ACTMO</name>
<gene>
    <name evidence="2" type="ORF">CEP50_13100</name>
</gene>
<accession>A0A2T0GUV2</accession>
<dbReference type="Pfam" id="PF03576">
    <property type="entry name" value="Peptidase_S58"/>
    <property type="match status" value="1"/>
</dbReference>
<dbReference type="Gene3D" id="3.60.70.12">
    <property type="entry name" value="L-amino peptidase D-ALA esterase/amidase"/>
    <property type="match status" value="1"/>
</dbReference>
<reference evidence="2 3" key="1">
    <citation type="submission" date="2018-03" db="EMBL/GenBank/DDBJ databases">
        <title>Actinopolyspora mortivallis from Sahara, screening for active biomolecules.</title>
        <authorList>
            <person name="Selama O."/>
            <person name="Wellington E.M.H."/>
            <person name="Hacene H."/>
        </authorList>
    </citation>
    <scope>NUCLEOTIDE SEQUENCE [LARGE SCALE GENOMIC DNA]</scope>
    <source>
        <strain evidence="2 3">M5A</strain>
    </source>
</reference>
<dbReference type="Proteomes" id="UP000239352">
    <property type="component" value="Unassembled WGS sequence"/>
</dbReference>
<evidence type="ECO:0000313" key="2">
    <source>
        <dbReference type="EMBL" id="PRW62881.1"/>
    </source>
</evidence>
<evidence type="ECO:0000313" key="3">
    <source>
        <dbReference type="Proteomes" id="UP000239352"/>
    </source>
</evidence>
<dbReference type="CDD" id="cd02252">
    <property type="entry name" value="nylC_like"/>
    <property type="match status" value="1"/>
</dbReference>
<protein>
    <recommendedName>
        <fullName evidence="4">Hydrolase</fullName>
    </recommendedName>
</protein>
<dbReference type="AlphaFoldDB" id="A0A2T0GUV2"/>
<keyword evidence="3" id="KW-1185">Reference proteome</keyword>